<dbReference type="Proteomes" id="UP000568839">
    <property type="component" value="Unassembled WGS sequence"/>
</dbReference>
<dbReference type="PANTHER" id="PTHR43335:SF4">
    <property type="entry name" value="ABC TRANSPORTER, ATP-BINDING PROTEIN"/>
    <property type="match status" value="1"/>
</dbReference>
<name>A0A841PLH2_9BACL</name>
<dbReference type="GO" id="GO:0016887">
    <property type="term" value="F:ATP hydrolysis activity"/>
    <property type="evidence" value="ECO:0007669"/>
    <property type="project" value="InterPro"/>
</dbReference>
<dbReference type="SUPFAM" id="SSF52540">
    <property type="entry name" value="P-loop containing nucleoside triphosphate hydrolases"/>
    <property type="match status" value="1"/>
</dbReference>
<dbReference type="Pfam" id="PF00005">
    <property type="entry name" value="ABC_tran"/>
    <property type="match status" value="1"/>
</dbReference>
<dbReference type="InterPro" id="IPR003593">
    <property type="entry name" value="AAA+_ATPase"/>
</dbReference>
<proteinExistence type="inferred from homology"/>
<evidence type="ECO:0000256" key="1">
    <source>
        <dbReference type="ARBA" id="ARBA00005417"/>
    </source>
</evidence>
<feature type="domain" description="ABC transporter" evidence="5">
    <location>
        <begin position="10"/>
        <end position="239"/>
    </location>
</feature>
<dbReference type="PANTHER" id="PTHR43335">
    <property type="entry name" value="ABC TRANSPORTER, ATP-BINDING PROTEIN"/>
    <property type="match status" value="1"/>
</dbReference>
<dbReference type="EMBL" id="JACHHJ010000001">
    <property type="protein sequence ID" value="MBB6448534.1"/>
    <property type="molecule type" value="Genomic_DNA"/>
</dbReference>
<gene>
    <name evidence="6" type="ORF">HNR44_000483</name>
</gene>
<dbReference type="PROSITE" id="PS50893">
    <property type="entry name" value="ABC_TRANSPORTER_2"/>
    <property type="match status" value="1"/>
</dbReference>
<evidence type="ECO:0000256" key="4">
    <source>
        <dbReference type="ARBA" id="ARBA00022840"/>
    </source>
</evidence>
<dbReference type="InterPro" id="IPR027417">
    <property type="entry name" value="P-loop_NTPase"/>
</dbReference>
<dbReference type="InterPro" id="IPR003439">
    <property type="entry name" value="ABC_transporter-like_ATP-bd"/>
</dbReference>
<evidence type="ECO:0000256" key="2">
    <source>
        <dbReference type="ARBA" id="ARBA00022448"/>
    </source>
</evidence>
<keyword evidence="4 6" id="KW-0067">ATP-binding</keyword>
<evidence type="ECO:0000313" key="7">
    <source>
        <dbReference type="Proteomes" id="UP000568839"/>
    </source>
</evidence>
<comment type="caution">
    <text evidence="6">The sequence shown here is derived from an EMBL/GenBank/DDBJ whole genome shotgun (WGS) entry which is preliminary data.</text>
</comment>
<keyword evidence="2" id="KW-0813">Transport</keyword>
<dbReference type="AlphaFoldDB" id="A0A841PLH2"/>
<sequence>MCVNHNDHPLIVEGLNKRISDQAIISNMSFKLERGKIYGFLGPNGSGKTTTIRMIGTLVAADHGEITINGYNTKTNREKALKNLGAIVENPGLFEYLSGEQNLKQFANLGVDAIDQSRINEVVKLVDLEHAIHKKVKAYSLGMKQRLGIAVSILHHPSVLILDEPTNGLDPNGIRQLRNDLQKLAKEDGVTLLVSSHQLSEVEILCDRAIVIKEGSVMGELDMHMTGKNKDELTVVIEAEPKAEAISVLSSFGEVMDTDQYLELTSQTYNTLPKITRALANANISVYAFSYKRRLEDAYFSLTREKGGIK</sequence>
<dbReference type="Gene3D" id="3.40.50.300">
    <property type="entry name" value="P-loop containing nucleotide triphosphate hydrolases"/>
    <property type="match status" value="1"/>
</dbReference>
<organism evidence="6 7">
    <name type="scientific">Geomicrobium halophilum</name>
    <dbReference type="NCBI Taxonomy" id="549000"/>
    <lineage>
        <taxon>Bacteria</taxon>
        <taxon>Bacillati</taxon>
        <taxon>Bacillota</taxon>
        <taxon>Bacilli</taxon>
        <taxon>Bacillales</taxon>
        <taxon>Geomicrobium</taxon>
    </lineage>
</organism>
<evidence type="ECO:0000256" key="3">
    <source>
        <dbReference type="ARBA" id="ARBA00022741"/>
    </source>
</evidence>
<comment type="similarity">
    <text evidence="1">Belongs to the ABC transporter superfamily.</text>
</comment>
<accession>A0A841PLH2</accession>
<keyword evidence="3" id="KW-0547">Nucleotide-binding</keyword>
<keyword evidence="7" id="KW-1185">Reference proteome</keyword>
<dbReference type="GO" id="GO:0005524">
    <property type="term" value="F:ATP binding"/>
    <property type="evidence" value="ECO:0007669"/>
    <property type="project" value="UniProtKB-KW"/>
</dbReference>
<dbReference type="InterPro" id="IPR017871">
    <property type="entry name" value="ABC_transporter-like_CS"/>
</dbReference>
<protein>
    <submittedName>
        <fullName evidence="6">ABC-2 type transport system ATP-binding protein</fullName>
    </submittedName>
</protein>
<reference evidence="6 7" key="1">
    <citation type="submission" date="2020-08" db="EMBL/GenBank/DDBJ databases">
        <title>Genomic Encyclopedia of Type Strains, Phase IV (KMG-IV): sequencing the most valuable type-strain genomes for metagenomic binning, comparative biology and taxonomic classification.</title>
        <authorList>
            <person name="Goeker M."/>
        </authorList>
    </citation>
    <scope>NUCLEOTIDE SEQUENCE [LARGE SCALE GENOMIC DNA]</scope>
    <source>
        <strain evidence="6 7">DSM 21769</strain>
    </source>
</reference>
<dbReference type="PROSITE" id="PS00211">
    <property type="entry name" value="ABC_TRANSPORTER_1"/>
    <property type="match status" value="1"/>
</dbReference>
<evidence type="ECO:0000313" key="6">
    <source>
        <dbReference type="EMBL" id="MBB6448534.1"/>
    </source>
</evidence>
<evidence type="ECO:0000259" key="5">
    <source>
        <dbReference type="PROSITE" id="PS50893"/>
    </source>
</evidence>
<dbReference type="SMART" id="SM00382">
    <property type="entry name" value="AAA"/>
    <property type="match status" value="1"/>
</dbReference>